<proteinExistence type="predicted"/>
<dbReference type="EMBL" id="JAGQHS010000198">
    <property type="protein sequence ID" value="MCA9758674.1"/>
    <property type="molecule type" value="Genomic_DNA"/>
</dbReference>
<reference evidence="1" key="1">
    <citation type="submission" date="2020-04" db="EMBL/GenBank/DDBJ databases">
        <authorList>
            <person name="Zhang T."/>
        </authorList>
    </citation>
    <scope>NUCLEOTIDE SEQUENCE</scope>
    <source>
        <strain evidence="1">HKST-UBA02</strain>
    </source>
</reference>
<name>A0A956SGJ3_UNCEI</name>
<evidence type="ECO:0000313" key="2">
    <source>
        <dbReference type="Proteomes" id="UP000739538"/>
    </source>
</evidence>
<comment type="caution">
    <text evidence="1">The sequence shown here is derived from an EMBL/GenBank/DDBJ whole genome shotgun (WGS) entry which is preliminary data.</text>
</comment>
<gene>
    <name evidence="1" type="ORF">KDA27_22970</name>
</gene>
<dbReference type="Proteomes" id="UP000739538">
    <property type="component" value="Unassembled WGS sequence"/>
</dbReference>
<evidence type="ECO:0000313" key="1">
    <source>
        <dbReference type="EMBL" id="MCA9758674.1"/>
    </source>
</evidence>
<protein>
    <submittedName>
        <fullName evidence="1">Uncharacterized protein</fullName>
    </submittedName>
</protein>
<accession>A0A956SGJ3</accession>
<reference evidence="1" key="2">
    <citation type="journal article" date="2021" name="Microbiome">
        <title>Successional dynamics and alternative stable states in a saline activated sludge microbial community over 9 years.</title>
        <authorList>
            <person name="Wang Y."/>
            <person name="Ye J."/>
            <person name="Ju F."/>
            <person name="Liu L."/>
            <person name="Boyd J.A."/>
            <person name="Deng Y."/>
            <person name="Parks D.H."/>
            <person name="Jiang X."/>
            <person name="Yin X."/>
            <person name="Woodcroft B.J."/>
            <person name="Tyson G.W."/>
            <person name="Hugenholtz P."/>
            <person name="Polz M.F."/>
            <person name="Zhang T."/>
        </authorList>
    </citation>
    <scope>NUCLEOTIDE SEQUENCE</scope>
    <source>
        <strain evidence="1">HKST-UBA02</strain>
    </source>
</reference>
<sequence>MFCRAFWDWATSARAGGAGTIILGALSDSRTPPLRPPGWVLIPSDATSVQYMEVVHGDGQSVQPVYSDSVVIVPDTKRWALWLDVHLEIAVLGDFAGVDLPSQPYGTDVEGAIDVMRLAHSSLDLFETRADTLRSSYPRSQAP</sequence>
<organism evidence="1 2">
    <name type="scientific">Eiseniibacteriota bacterium</name>
    <dbReference type="NCBI Taxonomy" id="2212470"/>
    <lineage>
        <taxon>Bacteria</taxon>
        <taxon>Candidatus Eiseniibacteriota</taxon>
    </lineage>
</organism>
<dbReference type="AlphaFoldDB" id="A0A956SGJ3"/>